<dbReference type="InterPro" id="IPR029063">
    <property type="entry name" value="SAM-dependent_MTases_sf"/>
</dbReference>
<dbReference type="SUPFAM" id="SSF53335">
    <property type="entry name" value="S-adenosyl-L-methionine-dependent methyltransferases"/>
    <property type="match status" value="1"/>
</dbReference>
<dbReference type="GO" id="GO:0008168">
    <property type="term" value="F:methyltransferase activity"/>
    <property type="evidence" value="ECO:0007669"/>
    <property type="project" value="UniProtKB-KW"/>
</dbReference>
<name>A0ABW4QG26_9BACL</name>
<dbReference type="GO" id="GO:0032259">
    <property type="term" value="P:methylation"/>
    <property type="evidence" value="ECO:0007669"/>
    <property type="project" value="UniProtKB-KW"/>
</dbReference>
<gene>
    <name evidence="2" type="ORF">ACFSDB_06445</name>
</gene>
<dbReference type="InterPro" id="IPR052356">
    <property type="entry name" value="Thiol_S-MT"/>
</dbReference>
<dbReference type="Pfam" id="PF08241">
    <property type="entry name" value="Methyltransf_11"/>
    <property type="match status" value="1"/>
</dbReference>
<evidence type="ECO:0000313" key="2">
    <source>
        <dbReference type="EMBL" id="MFD1862562.1"/>
    </source>
</evidence>
<comment type="caution">
    <text evidence="2">The sequence shown here is derived from an EMBL/GenBank/DDBJ whole genome shotgun (WGS) entry which is preliminary data.</text>
</comment>
<accession>A0ABW4QG26</accession>
<protein>
    <submittedName>
        <fullName evidence="2">Class I SAM-dependent methyltransferase</fullName>
        <ecNumber evidence="2">2.1.1.-</ecNumber>
    </submittedName>
</protein>
<keyword evidence="3" id="KW-1185">Reference proteome</keyword>
<reference evidence="3" key="1">
    <citation type="journal article" date="2019" name="Int. J. Syst. Evol. Microbiol.">
        <title>The Global Catalogue of Microorganisms (GCM) 10K type strain sequencing project: providing services to taxonomists for standard genome sequencing and annotation.</title>
        <authorList>
            <consortium name="The Broad Institute Genomics Platform"/>
            <consortium name="The Broad Institute Genome Sequencing Center for Infectious Disease"/>
            <person name="Wu L."/>
            <person name="Ma J."/>
        </authorList>
    </citation>
    <scope>NUCLEOTIDE SEQUENCE [LARGE SCALE GENOMIC DNA]</scope>
    <source>
        <strain evidence="3">CGMCC 1.15475</strain>
    </source>
</reference>
<keyword evidence="2" id="KW-0489">Methyltransferase</keyword>
<dbReference type="Proteomes" id="UP001597273">
    <property type="component" value="Unassembled WGS sequence"/>
</dbReference>
<dbReference type="Gene3D" id="3.40.50.150">
    <property type="entry name" value="Vaccinia Virus protein VP39"/>
    <property type="match status" value="1"/>
</dbReference>
<feature type="domain" description="Methyltransferase type 11" evidence="1">
    <location>
        <begin position="37"/>
        <end position="128"/>
    </location>
</feature>
<proteinExistence type="predicted"/>
<dbReference type="CDD" id="cd02440">
    <property type="entry name" value="AdoMet_MTases"/>
    <property type="match status" value="1"/>
</dbReference>
<keyword evidence="2" id="KW-0808">Transferase</keyword>
<dbReference type="RefSeq" id="WP_204892400.1">
    <property type="nucleotide sequence ID" value="NZ_JBHUFW010000004.1"/>
</dbReference>
<evidence type="ECO:0000313" key="3">
    <source>
        <dbReference type="Proteomes" id="UP001597273"/>
    </source>
</evidence>
<organism evidence="2 3">
    <name type="scientific">Planococcus chinensis</name>
    <dbReference type="NCBI Taxonomy" id="272917"/>
    <lineage>
        <taxon>Bacteria</taxon>
        <taxon>Bacillati</taxon>
        <taxon>Bacillota</taxon>
        <taxon>Bacilli</taxon>
        <taxon>Bacillales</taxon>
        <taxon>Caryophanaceae</taxon>
        <taxon>Planococcus</taxon>
    </lineage>
</organism>
<dbReference type="EC" id="2.1.1.-" evidence="2"/>
<dbReference type="PANTHER" id="PTHR45036:SF1">
    <property type="entry name" value="METHYLTRANSFERASE LIKE 7A"/>
    <property type="match status" value="1"/>
</dbReference>
<dbReference type="EMBL" id="JBHUFW010000004">
    <property type="protein sequence ID" value="MFD1862562.1"/>
    <property type="molecule type" value="Genomic_DNA"/>
</dbReference>
<dbReference type="PANTHER" id="PTHR45036">
    <property type="entry name" value="METHYLTRANSFERASE LIKE 7B"/>
    <property type="match status" value="1"/>
</dbReference>
<sequence length="197" mass="21646">MAGLKPRLYDLGMKPLEKSRIQRIRRSIAGKASGVVLEIGSGTGANFPLYERADVVHAIEPDPAMREASILRAKGAKIPIQTYEAKAEGLPFADNVFDEVVATLVFCTIPEPEKALQEIRRVSKPGACIHFFEHVRVDNKQGALLQDALTPLWEKVAGGCQLNRNALKLIRESGLAVVEVTPLYKGLFQKIECINAK</sequence>
<dbReference type="InterPro" id="IPR013216">
    <property type="entry name" value="Methyltransf_11"/>
</dbReference>
<evidence type="ECO:0000259" key="1">
    <source>
        <dbReference type="Pfam" id="PF08241"/>
    </source>
</evidence>